<feature type="domain" description="F-box/LRR-repeat protein 15-like leucin rich repeat" evidence="4">
    <location>
        <begin position="296"/>
        <end position="413"/>
    </location>
</feature>
<name>A0AAW1NU80_9CHLO</name>
<dbReference type="InterPro" id="IPR057207">
    <property type="entry name" value="FBXL15_LRR"/>
</dbReference>
<evidence type="ECO:0000256" key="1">
    <source>
        <dbReference type="ARBA" id="ARBA00004430"/>
    </source>
</evidence>
<dbReference type="InterPro" id="IPR050648">
    <property type="entry name" value="F-box_LRR-repeat"/>
</dbReference>
<sequence>MARKRRESDSAGAAARSGRKRARGAATDASPQQEGQQDAEVEAADVSGETADPGPSSQAPADGGVADTRREQMAAIARQRAAHFAHFQAEEEDQDADNAHVGGTEARNLGPWSSARQLVEAREQAKASRADRQKSKAAAGVPVSPAKVSWSPSRDPKQAQPGPERVAPLTGMLLRLLTDHIQDVESLWGLPDVLRVKLAAAVAERRKLTPEAARLFSEGLPGEVVLPDCTQLEEPHMSALLSECASHRLERLDLRQCGRGMGKAAAGALCSKASSTATGAALPALSFLALAGAYRVTDEALEGILRQAPNLTELRLPNCSRLEGSILHALPSLVPSLRVLDLSNCRGIGSEALRASLARASGTGAGGLPHLHTLSLQGLRELSDQLLSDIALALPQLRSLDLRLCAAISDTGLRGVGAACPQLTRLVLDDVGRVTDAGLLSVAECCMSLEEISLARCQKITDAPIVAMAANRKLRSLCCNNVFAITDATVVALASACCESLVEVNLSWCRGVTSRALGMLADACPGLTCLTLYGCTQIDTTFLQGHSNANLKVAGAPNQKVSVPDLARAELIGSAED</sequence>
<dbReference type="PANTHER" id="PTHR13382">
    <property type="entry name" value="MITOCHONDRIAL ATP SYNTHASE COUPLING FACTOR B"/>
    <property type="match status" value="1"/>
</dbReference>
<keyword evidence="6" id="KW-1185">Reference proteome</keyword>
<comment type="subcellular location">
    <subcellularLocation>
        <location evidence="1">Cytoplasm</location>
        <location evidence="1">Cytoskeleton</location>
        <location evidence="1">Cilium axoneme</location>
    </subcellularLocation>
</comment>
<dbReference type="PANTHER" id="PTHR13382:SF76">
    <property type="entry name" value="F-BOX AND LEUCINE-RICH REPEAT PROTEIN 14-RELATED"/>
    <property type="match status" value="1"/>
</dbReference>
<dbReference type="AlphaFoldDB" id="A0AAW1NU80"/>
<evidence type="ECO:0000313" key="6">
    <source>
        <dbReference type="Proteomes" id="UP001465755"/>
    </source>
</evidence>
<dbReference type="InterPro" id="IPR032675">
    <property type="entry name" value="LRR_dom_sf"/>
</dbReference>
<evidence type="ECO:0000256" key="2">
    <source>
        <dbReference type="ARBA" id="ARBA00022786"/>
    </source>
</evidence>
<dbReference type="EMBL" id="JALJOQ010000136">
    <property type="protein sequence ID" value="KAK9794646.1"/>
    <property type="molecule type" value="Genomic_DNA"/>
</dbReference>
<evidence type="ECO:0000256" key="3">
    <source>
        <dbReference type="SAM" id="MobiDB-lite"/>
    </source>
</evidence>
<keyword evidence="2" id="KW-0833">Ubl conjugation pathway</keyword>
<organism evidence="5 6">
    <name type="scientific">Symbiochloris irregularis</name>
    <dbReference type="NCBI Taxonomy" id="706552"/>
    <lineage>
        <taxon>Eukaryota</taxon>
        <taxon>Viridiplantae</taxon>
        <taxon>Chlorophyta</taxon>
        <taxon>core chlorophytes</taxon>
        <taxon>Trebouxiophyceae</taxon>
        <taxon>Trebouxiales</taxon>
        <taxon>Trebouxiaceae</taxon>
        <taxon>Symbiochloris</taxon>
    </lineage>
</organism>
<feature type="compositionally biased region" description="Low complexity" evidence="3">
    <location>
        <begin position="73"/>
        <end position="87"/>
    </location>
</feature>
<reference evidence="5 6" key="1">
    <citation type="journal article" date="2024" name="Nat. Commun.">
        <title>Phylogenomics reveals the evolutionary origins of lichenization in chlorophyte algae.</title>
        <authorList>
            <person name="Puginier C."/>
            <person name="Libourel C."/>
            <person name="Otte J."/>
            <person name="Skaloud P."/>
            <person name="Haon M."/>
            <person name="Grisel S."/>
            <person name="Petersen M."/>
            <person name="Berrin J.G."/>
            <person name="Delaux P.M."/>
            <person name="Dal Grande F."/>
            <person name="Keller J."/>
        </authorList>
    </citation>
    <scope>NUCLEOTIDE SEQUENCE [LARGE SCALE GENOMIC DNA]</scope>
    <source>
        <strain evidence="5 6">SAG 2036</strain>
    </source>
</reference>
<comment type="caution">
    <text evidence="5">The sequence shown here is derived from an EMBL/GenBank/DDBJ whole genome shotgun (WGS) entry which is preliminary data.</text>
</comment>
<dbReference type="GO" id="GO:0005930">
    <property type="term" value="C:axoneme"/>
    <property type="evidence" value="ECO:0007669"/>
    <property type="project" value="UniProtKB-SubCell"/>
</dbReference>
<dbReference type="SMART" id="SM00367">
    <property type="entry name" value="LRR_CC"/>
    <property type="match status" value="10"/>
</dbReference>
<dbReference type="Gene3D" id="3.80.10.10">
    <property type="entry name" value="Ribonuclease Inhibitor"/>
    <property type="match status" value="2"/>
</dbReference>
<gene>
    <name evidence="5" type="ORF">WJX73_008709</name>
</gene>
<dbReference type="SUPFAM" id="SSF52047">
    <property type="entry name" value="RNI-like"/>
    <property type="match status" value="1"/>
</dbReference>
<dbReference type="InterPro" id="IPR006553">
    <property type="entry name" value="Leu-rich_rpt_Cys-con_subtyp"/>
</dbReference>
<protein>
    <recommendedName>
        <fullName evidence="4">F-box/LRR-repeat protein 15-like leucin rich repeat domain-containing protein</fullName>
    </recommendedName>
</protein>
<feature type="region of interest" description="Disordered" evidence="3">
    <location>
        <begin position="1"/>
        <end position="165"/>
    </location>
</feature>
<feature type="domain" description="F-box/LRR-repeat protein 15-like leucin rich repeat" evidence="4">
    <location>
        <begin position="432"/>
        <end position="541"/>
    </location>
</feature>
<evidence type="ECO:0000313" key="5">
    <source>
        <dbReference type="EMBL" id="KAK9794646.1"/>
    </source>
</evidence>
<dbReference type="Proteomes" id="UP001465755">
    <property type="component" value="Unassembled WGS sequence"/>
</dbReference>
<evidence type="ECO:0000259" key="4">
    <source>
        <dbReference type="Pfam" id="PF25372"/>
    </source>
</evidence>
<proteinExistence type="predicted"/>
<feature type="compositionally biased region" description="Basic and acidic residues" evidence="3">
    <location>
        <begin position="119"/>
        <end position="134"/>
    </location>
</feature>
<dbReference type="Pfam" id="PF25372">
    <property type="entry name" value="DUF7885"/>
    <property type="match status" value="2"/>
</dbReference>
<accession>A0AAW1NU80</accession>